<dbReference type="GO" id="GO:0008841">
    <property type="term" value="F:dihydrofolate synthase activity"/>
    <property type="evidence" value="ECO:0007669"/>
    <property type="project" value="UniProtKB-EC"/>
</dbReference>
<dbReference type="GO" id="GO:0005737">
    <property type="term" value="C:cytoplasm"/>
    <property type="evidence" value="ECO:0007669"/>
    <property type="project" value="TreeGrafter"/>
</dbReference>
<name>A0A2K8L188_MARES</name>
<evidence type="ECO:0000256" key="6">
    <source>
        <dbReference type="ARBA" id="ARBA00022842"/>
    </source>
</evidence>
<evidence type="ECO:0000256" key="5">
    <source>
        <dbReference type="ARBA" id="ARBA00022840"/>
    </source>
</evidence>
<keyword evidence="6" id="KW-0460">Magnesium</keyword>
<sequence length="380" mass="41429">MTAKPQSIEQWLSELGNPSADRDYKPGHERLRRLLSHIHPYRPKLRIRVAGTNGKGSTSSMLAAALQQACNLKVGLYTSPHILEFNERIRINGIPVKTSELEQSLSHLMPHALAYGTSYFETATAVALDLFSRVNVDVEILEAGVGARLDATTAFPAEMALITPIGLDHQSWLGDTLKEIAREKAHAMAGCKLSISAPQNPEVAGELSAFNAGLQFCEISDWPKLVTSGKHQRINASLAYAAVRLLAEHEMISCDLAQARAAIASCKVPGRLQKIEIGPANIWLDAAHNRHAIEALLPSLKAIADPFDAILVFTREDRSLDDCLPLLAPFARSVVTKSEGDAPITALQKQLSQHPQGSFLVLGSFITVAEILRHRDKLPE</sequence>
<dbReference type="PANTHER" id="PTHR11136:SF0">
    <property type="entry name" value="DIHYDROFOLATE SYNTHETASE-RELATED"/>
    <property type="match status" value="1"/>
</dbReference>
<dbReference type="GO" id="GO:0004326">
    <property type="term" value="F:tetrahydrofolylpolyglutamate synthase activity"/>
    <property type="evidence" value="ECO:0007669"/>
    <property type="project" value="UniProtKB-EC"/>
</dbReference>
<organism evidence="7 8">
    <name type="scientific">Mariprofundus aestuarium</name>
    <dbReference type="NCBI Taxonomy" id="1921086"/>
    <lineage>
        <taxon>Bacteria</taxon>
        <taxon>Pseudomonadati</taxon>
        <taxon>Pseudomonadota</taxon>
        <taxon>Candidatius Mariprofundia</taxon>
        <taxon>Mariprofundales</taxon>
        <taxon>Mariprofundaceae</taxon>
        <taxon>Mariprofundus</taxon>
    </lineage>
</organism>
<keyword evidence="8" id="KW-1185">Reference proteome</keyword>
<accession>A0A2K8L188</accession>
<evidence type="ECO:0000313" key="8">
    <source>
        <dbReference type="Proteomes" id="UP000231701"/>
    </source>
</evidence>
<comment type="similarity">
    <text evidence="1">Belongs to the folylpolyglutamate synthase family.</text>
</comment>
<dbReference type="SUPFAM" id="SSF53244">
    <property type="entry name" value="MurD-like peptide ligases, peptide-binding domain"/>
    <property type="match status" value="1"/>
</dbReference>
<dbReference type="InterPro" id="IPR036565">
    <property type="entry name" value="Mur-like_cat_sf"/>
</dbReference>
<dbReference type="GO" id="GO:0046654">
    <property type="term" value="P:tetrahydrofolate biosynthetic process"/>
    <property type="evidence" value="ECO:0007669"/>
    <property type="project" value="UniProtKB-UniPathway"/>
</dbReference>
<dbReference type="SUPFAM" id="SSF53623">
    <property type="entry name" value="MurD-like peptide ligases, catalytic domain"/>
    <property type="match status" value="1"/>
</dbReference>
<dbReference type="InterPro" id="IPR001645">
    <property type="entry name" value="Folylpolyglutamate_synth"/>
</dbReference>
<keyword evidence="3" id="KW-0479">Metal-binding</keyword>
<dbReference type="InterPro" id="IPR036615">
    <property type="entry name" value="Mur_ligase_C_dom_sf"/>
</dbReference>
<evidence type="ECO:0000256" key="1">
    <source>
        <dbReference type="ARBA" id="ARBA00008276"/>
    </source>
</evidence>
<evidence type="ECO:0000256" key="4">
    <source>
        <dbReference type="ARBA" id="ARBA00022741"/>
    </source>
</evidence>
<dbReference type="PANTHER" id="PTHR11136">
    <property type="entry name" value="FOLYLPOLYGLUTAMATE SYNTHASE-RELATED"/>
    <property type="match status" value="1"/>
</dbReference>
<dbReference type="EC" id="6.3.2.12" evidence="7"/>
<dbReference type="Proteomes" id="UP000231701">
    <property type="component" value="Chromosome"/>
</dbReference>
<gene>
    <name evidence="7" type="ORF">Ga0123461_2443</name>
</gene>
<evidence type="ECO:0000313" key="7">
    <source>
        <dbReference type="EMBL" id="ATX80842.1"/>
    </source>
</evidence>
<dbReference type="EC" id="6.3.2.17" evidence="7"/>
<evidence type="ECO:0000256" key="2">
    <source>
        <dbReference type="ARBA" id="ARBA00022598"/>
    </source>
</evidence>
<keyword evidence="2 7" id="KW-0436">Ligase</keyword>
<dbReference type="GO" id="GO:0046872">
    <property type="term" value="F:metal ion binding"/>
    <property type="evidence" value="ECO:0007669"/>
    <property type="project" value="UniProtKB-KW"/>
</dbReference>
<protein>
    <submittedName>
        <fullName evidence="7">Dihydrofolate synthase</fullName>
        <ecNumber evidence="7">6.3.2.12</ecNumber>
        <ecNumber evidence="7">6.3.2.17</ecNumber>
    </submittedName>
</protein>
<dbReference type="NCBIfam" id="TIGR01499">
    <property type="entry name" value="folC"/>
    <property type="match status" value="1"/>
</dbReference>
<reference evidence="7 8" key="1">
    <citation type="submission" date="2016-12" db="EMBL/GenBank/DDBJ databases">
        <title>Isolation and genomic insights into novel planktonic Zetaproteobacteria from stratified waters of the Chesapeake Bay.</title>
        <authorList>
            <person name="McAllister S.M."/>
            <person name="Kato S."/>
            <person name="Chan C.S."/>
            <person name="Chiu B.K."/>
            <person name="Field E.K."/>
        </authorList>
    </citation>
    <scope>NUCLEOTIDE SEQUENCE [LARGE SCALE GENOMIC DNA]</scope>
    <source>
        <strain evidence="7 8">CP-5</strain>
    </source>
</reference>
<dbReference type="UniPathway" id="UPA00077">
    <property type="reaction ID" value="UER00157"/>
</dbReference>
<dbReference type="KEGG" id="maes:Ga0123461_2443"/>
<dbReference type="RefSeq" id="WP_232710224.1">
    <property type="nucleotide sequence ID" value="NZ_CP018799.1"/>
</dbReference>
<dbReference type="GO" id="GO:0005524">
    <property type="term" value="F:ATP binding"/>
    <property type="evidence" value="ECO:0007669"/>
    <property type="project" value="UniProtKB-KW"/>
</dbReference>
<dbReference type="Gene3D" id="3.40.1190.10">
    <property type="entry name" value="Mur-like, catalytic domain"/>
    <property type="match status" value="1"/>
</dbReference>
<dbReference type="Gene3D" id="3.90.190.20">
    <property type="entry name" value="Mur ligase, C-terminal domain"/>
    <property type="match status" value="1"/>
</dbReference>
<dbReference type="AlphaFoldDB" id="A0A2K8L188"/>
<dbReference type="EMBL" id="CP018799">
    <property type="protein sequence ID" value="ATX80842.1"/>
    <property type="molecule type" value="Genomic_DNA"/>
</dbReference>
<keyword evidence="5" id="KW-0067">ATP-binding</keyword>
<evidence type="ECO:0000256" key="3">
    <source>
        <dbReference type="ARBA" id="ARBA00022723"/>
    </source>
</evidence>
<proteinExistence type="inferred from homology"/>
<keyword evidence="4" id="KW-0547">Nucleotide-binding</keyword>